<dbReference type="InParanoid" id="A0A1V8SBQ0"/>
<proteinExistence type="predicted"/>
<keyword evidence="1" id="KW-0539">Nucleus</keyword>
<dbReference type="EMBL" id="NAJO01000064">
    <property type="protein sequence ID" value="OQN96586.1"/>
    <property type="molecule type" value="Genomic_DNA"/>
</dbReference>
<dbReference type="PROSITE" id="PS50090">
    <property type="entry name" value="MYB_LIKE"/>
    <property type="match status" value="1"/>
</dbReference>
<evidence type="ECO:0000256" key="1">
    <source>
        <dbReference type="ARBA" id="ARBA00023242"/>
    </source>
</evidence>
<accession>A0A1V8SBQ0</accession>
<feature type="region of interest" description="Disordered" evidence="2">
    <location>
        <begin position="323"/>
        <end position="342"/>
    </location>
</feature>
<dbReference type="Proteomes" id="UP000192596">
    <property type="component" value="Unassembled WGS sequence"/>
</dbReference>
<dbReference type="InterPro" id="IPR001005">
    <property type="entry name" value="SANT/Myb"/>
</dbReference>
<dbReference type="SMART" id="SM00717">
    <property type="entry name" value="SANT"/>
    <property type="match status" value="2"/>
</dbReference>
<dbReference type="OrthoDB" id="608866at2759"/>
<reference evidence="5" key="1">
    <citation type="submission" date="2017-03" db="EMBL/GenBank/DDBJ databases">
        <title>Genomes of endolithic fungi from Antarctica.</title>
        <authorList>
            <person name="Coleine C."/>
            <person name="Masonjones S."/>
            <person name="Stajich J.E."/>
        </authorList>
    </citation>
    <scope>NUCLEOTIDE SEQUENCE [LARGE SCALE GENOMIC DNA]</scope>
    <source>
        <strain evidence="5">CCFEE 5527</strain>
    </source>
</reference>
<evidence type="ECO:0000313" key="4">
    <source>
        <dbReference type="EMBL" id="OQN96586.1"/>
    </source>
</evidence>
<feature type="compositionally biased region" description="Polar residues" evidence="2">
    <location>
        <begin position="111"/>
        <end position="122"/>
    </location>
</feature>
<dbReference type="AlphaFoldDB" id="A0A1V8SBQ0"/>
<name>A0A1V8SBQ0_9PEZI</name>
<dbReference type="Pfam" id="PF00249">
    <property type="entry name" value="Myb_DNA-binding"/>
    <property type="match status" value="1"/>
</dbReference>
<feature type="compositionally biased region" description="Pro residues" evidence="2">
    <location>
        <begin position="327"/>
        <end position="336"/>
    </location>
</feature>
<evidence type="ECO:0000256" key="2">
    <source>
        <dbReference type="SAM" id="MobiDB-lite"/>
    </source>
</evidence>
<dbReference type="PANTHER" id="PTHR46734">
    <property type="entry name" value="TELOMERIC REPEAT-BINDING FACTOR 1 TERF1"/>
    <property type="match status" value="1"/>
</dbReference>
<sequence>MAGRLVTSLDYINRPNPVEPLPALPAHHFHGSSALHTQDPGRLLLDGLTRDLTGESNAKRRRIDGDGQARDLPKPPSRPGDSAKGRRTRLPPTLSGLYQPPPNSGLLPSIKVQQPPKQRSQNAGGAAAVVTPVPLPASEMATINPVQIAVAPKDGRSARNKWSDAETTGLLRGVAKFGVGSWTKILKCADFHFDRRTALDLKDRFRVCCPDRYGKTASVKTGDSRDLARPVAPSRNARSERKDDSDLAKLGIEGPLSHSQRRSRHAYSEAEDEALLRGFAKHGKAWALILQDEAFRPHCRKPTDLRDRFRQRYPDKYVKSGLAARPPVFPAPPDRGPQPSQAAGLLRARTHEGQQLIERKSHQVTHVEPSHSMPLSHPQRPKLPDRGDSFNSLLQNEYDFFNDDELDAQPIVLGRGILDWALEPIKTKPPVHVRESSNHWGHGNVQTRSSQPLQPLNAPFEYVTGSTMLPSLATLTASNDFDLQLELPSMNDYFNPLLSDGRLAGVAYFPSLEELVGQN</sequence>
<dbReference type="PANTHER" id="PTHR46734:SF1">
    <property type="entry name" value="TELOMERIC REPEAT-BINDING FACTOR 1"/>
    <property type="match status" value="1"/>
</dbReference>
<feature type="region of interest" description="Disordered" evidence="2">
    <location>
        <begin position="55"/>
        <end position="126"/>
    </location>
</feature>
<dbReference type="Gene3D" id="1.10.10.60">
    <property type="entry name" value="Homeodomain-like"/>
    <property type="match status" value="1"/>
</dbReference>
<feature type="region of interest" description="Disordered" evidence="2">
    <location>
        <begin position="217"/>
        <end position="265"/>
    </location>
</feature>
<dbReference type="InterPro" id="IPR009057">
    <property type="entry name" value="Homeodomain-like_sf"/>
</dbReference>
<feature type="region of interest" description="Disordered" evidence="2">
    <location>
        <begin position="361"/>
        <end position="389"/>
    </location>
</feature>
<gene>
    <name evidence="4" type="ORF">B0A48_17016</name>
</gene>
<feature type="compositionally biased region" description="Basic and acidic residues" evidence="2">
    <location>
        <begin position="63"/>
        <end position="73"/>
    </location>
</feature>
<protein>
    <recommendedName>
        <fullName evidence="3">Myb-like domain-containing protein</fullName>
    </recommendedName>
</protein>
<dbReference type="CDD" id="cd11660">
    <property type="entry name" value="SANT_TRF"/>
    <property type="match status" value="2"/>
</dbReference>
<dbReference type="SUPFAM" id="SSF46689">
    <property type="entry name" value="Homeodomain-like"/>
    <property type="match status" value="2"/>
</dbReference>
<dbReference type="STRING" id="1507870.A0A1V8SBQ0"/>
<dbReference type="Gene3D" id="1.10.246.220">
    <property type="match status" value="1"/>
</dbReference>
<evidence type="ECO:0000313" key="5">
    <source>
        <dbReference type="Proteomes" id="UP000192596"/>
    </source>
</evidence>
<organism evidence="4 5">
    <name type="scientific">Cryoendolithus antarcticus</name>
    <dbReference type="NCBI Taxonomy" id="1507870"/>
    <lineage>
        <taxon>Eukaryota</taxon>
        <taxon>Fungi</taxon>
        <taxon>Dikarya</taxon>
        <taxon>Ascomycota</taxon>
        <taxon>Pezizomycotina</taxon>
        <taxon>Dothideomycetes</taxon>
        <taxon>Dothideomycetidae</taxon>
        <taxon>Cladosporiales</taxon>
        <taxon>Cladosporiaceae</taxon>
        <taxon>Cryoendolithus</taxon>
    </lineage>
</organism>
<keyword evidence="5" id="KW-1185">Reference proteome</keyword>
<evidence type="ECO:0000259" key="3">
    <source>
        <dbReference type="PROSITE" id="PS50090"/>
    </source>
</evidence>
<comment type="caution">
    <text evidence="4">The sequence shown here is derived from an EMBL/GenBank/DDBJ whole genome shotgun (WGS) entry which is preliminary data.</text>
</comment>
<feature type="domain" description="Myb-like" evidence="3">
    <location>
        <begin position="154"/>
        <end position="206"/>
    </location>
</feature>
<feature type="compositionally biased region" description="Basic and acidic residues" evidence="2">
    <location>
        <begin position="237"/>
        <end position="247"/>
    </location>
</feature>
<dbReference type="InterPro" id="IPR052450">
    <property type="entry name" value="TRBD-Containing_Protein"/>
</dbReference>